<reference evidence="3 4" key="1">
    <citation type="journal article" date="2013" name="Genome Announc.">
        <title>Draft genome sequence of an Actinobacterium, Brachybacterium muris strain UCD-AY4.</title>
        <authorList>
            <person name="Lo J.R."/>
            <person name="Lang J.M."/>
            <person name="Darling A.E."/>
            <person name="Eisen J.A."/>
            <person name="Coil D.A."/>
        </authorList>
    </citation>
    <scope>NUCLEOTIDE SEQUENCE [LARGE SCALE GENOMIC DNA]</scope>
    <source>
        <strain evidence="3 4">UCD-AY4</strain>
    </source>
</reference>
<evidence type="ECO:0000256" key="2">
    <source>
        <dbReference type="SAM" id="Phobius"/>
    </source>
</evidence>
<proteinExistence type="predicted"/>
<gene>
    <name evidence="3" type="ORF">D641_0105350</name>
</gene>
<evidence type="ECO:0000256" key="1">
    <source>
        <dbReference type="SAM" id="MobiDB-lite"/>
    </source>
</evidence>
<dbReference type="Proteomes" id="UP000019754">
    <property type="component" value="Unassembled WGS sequence"/>
</dbReference>
<dbReference type="AlphaFoldDB" id="A0A022KWM2"/>
<keyword evidence="2" id="KW-0812">Transmembrane</keyword>
<keyword evidence="2" id="KW-0472">Membrane</keyword>
<feature type="transmembrane region" description="Helical" evidence="2">
    <location>
        <begin position="34"/>
        <end position="55"/>
    </location>
</feature>
<sequence>MGQKLFVAALLLITAAYAWGLGWIAWGFARAGGAVGWGLALGVTILLVLTVWVTWREVLFGMRAGRLGREYGGAPPSAGGEAAVQDDGPGDQDATGSASRTAQARAEFEAARAAIQEDPSRESDWRAWFRLALAYDAVRDRRNARMATRRAIDLYRGA</sequence>
<dbReference type="HOGENOM" id="CLU_123296_0_0_11"/>
<protein>
    <recommendedName>
        <fullName evidence="5">Tetratricopeptide repeat protein</fullName>
    </recommendedName>
</protein>
<evidence type="ECO:0000313" key="3">
    <source>
        <dbReference type="EMBL" id="EYT50209.1"/>
    </source>
</evidence>
<accession>A0A022KWM2</accession>
<keyword evidence="2" id="KW-1133">Transmembrane helix</keyword>
<organism evidence="3 4">
    <name type="scientific">Brachybacterium muris UCD-AY4</name>
    <dbReference type="NCBI Taxonomy" id="1249481"/>
    <lineage>
        <taxon>Bacteria</taxon>
        <taxon>Bacillati</taxon>
        <taxon>Actinomycetota</taxon>
        <taxon>Actinomycetes</taxon>
        <taxon>Micrococcales</taxon>
        <taxon>Dermabacteraceae</taxon>
        <taxon>Brachybacterium</taxon>
    </lineage>
</organism>
<dbReference type="RefSeq" id="WP_017822774.1">
    <property type="nucleotide sequence ID" value="NZ_AORC01000005.1"/>
</dbReference>
<feature type="compositionally biased region" description="Low complexity" evidence="1">
    <location>
        <begin position="73"/>
        <end position="83"/>
    </location>
</feature>
<evidence type="ECO:0000313" key="4">
    <source>
        <dbReference type="Proteomes" id="UP000019754"/>
    </source>
</evidence>
<comment type="caution">
    <text evidence="3">The sequence shown here is derived from an EMBL/GenBank/DDBJ whole genome shotgun (WGS) entry which is preliminary data.</text>
</comment>
<dbReference type="EMBL" id="AORC01000005">
    <property type="protein sequence ID" value="EYT50209.1"/>
    <property type="molecule type" value="Genomic_DNA"/>
</dbReference>
<dbReference type="STRING" id="1249481.D641_0105350"/>
<name>A0A022KWM2_9MICO</name>
<evidence type="ECO:0008006" key="5">
    <source>
        <dbReference type="Google" id="ProtNLM"/>
    </source>
</evidence>
<feature type="region of interest" description="Disordered" evidence="1">
    <location>
        <begin position="73"/>
        <end position="100"/>
    </location>
</feature>
<keyword evidence="4" id="KW-1185">Reference proteome</keyword>